<gene>
    <name evidence="4" type="ORF">CCMA1212_004251</name>
</gene>
<evidence type="ECO:0000256" key="3">
    <source>
        <dbReference type="ARBA" id="ARBA00023054"/>
    </source>
</evidence>
<organism evidence="4 5">
    <name type="scientific">Trichoderma ghanense</name>
    <dbReference type="NCBI Taxonomy" id="65468"/>
    <lineage>
        <taxon>Eukaryota</taxon>
        <taxon>Fungi</taxon>
        <taxon>Dikarya</taxon>
        <taxon>Ascomycota</taxon>
        <taxon>Pezizomycotina</taxon>
        <taxon>Sordariomycetes</taxon>
        <taxon>Hypocreomycetidae</taxon>
        <taxon>Hypocreales</taxon>
        <taxon>Hypocreaceae</taxon>
        <taxon>Trichoderma</taxon>
    </lineage>
</organism>
<dbReference type="PANTHER" id="PTHR22847">
    <property type="entry name" value="WD40 REPEAT PROTEIN"/>
    <property type="match status" value="1"/>
</dbReference>
<reference evidence="4 5" key="1">
    <citation type="submission" date="2018-01" db="EMBL/GenBank/DDBJ databases">
        <title>Genome characterization of the sugarcane-associated fungus Trichoderma ghanense CCMA-1212 and their application in lignocelulose bioconversion.</title>
        <authorList>
            <person name="Steindorff A.S."/>
            <person name="Mendes T.D."/>
            <person name="Vilela E.S.D."/>
            <person name="Rodrigues D.S."/>
            <person name="Formighieri E.F."/>
            <person name="Melo I.S."/>
            <person name="Favaro L.C.L."/>
        </authorList>
    </citation>
    <scope>NUCLEOTIDE SEQUENCE [LARGE SCALE GENOMIC DNA]</scope>
    <source>
        <strain evidence="4 5">CCMA-1212</strain>
    </source>
</reference>
<dbReference type="GeneID" id="300576016"/>
<keyword evidence="3" id="KW-0175">Coiled coil</keyword>
<dbReference type="PANTHER" id="PTHR22847:SF637">
    <property type="entry name" value="WD REPEAT DOMAIN 5B"/>
    <property type="match status" value="1"/>
</dbReference>
<name>A0ABY2H705_9HYPO</name>
<dbReference type="RefSeq" id="XP_073559456.1">
    <property type="nucleotide sequence ID" value="XM_073701566.1"/>
</dbReference>
<dbReference type="InterPro" id="IPR015943">
    <property type="entry name" value="WD40/YVTN_repeat-like_dom_sf"/>
</dbReference>
<dbReference type="SUPFAM" id="SSF50998">
    <property type="entry name" value="Quinoprotein alcohol dehydrogenase-like"/>
    <property type="match status" value="1"/>
</dbReference>
<comment type="caution">
    <text evidence="4">The sequence shown here is derived from an EMBL/GenBank/DDBJ whole genome shotgun (WGS) entry which is preliminary data.</text>
</comment>
<accession>A0ABY2H705</accession>
<proteinExistence type="predicted"/>
<evidence type="ECO:0000313" key="4">
    <source>
        <dbReference type="EMBL" id="TFB03255.1"/>
    </source>
</evidence>
<dbReference type="InterPro" id="IPR011047">
    <property type="entry name" value="Quinoprotein_ADH-like_sf"/>
</dbReference>
<dbReference type="EMBL" id="PPTA01000005">
    <property type="protein sequence ID" value="TFB03255.1"/>
    <property type="molecule type" value="Genomic_DNA"/>
</dbReference>
<evidence type="ECO:0000256" key="2">
    <source>
        <dbReference type="ARBA" id="ARBA00022737"/>
    </source>
</evidence>
<dbReference type="Gene3D" id="2.130.10.10">
    <property type="entry name" value="YVTN repeat-like/Quinoprotein amine dehydrogenase"/>
    <property type="match status" value="2"/>
</dbReference>
<keyword evidence="2" id="KW-0677">Repeat</keyword>
<dbReference type="Proteomes" id="UP001642720">
    <property type="component" value="Unassembled WGS sequence"/>
</dbReference>
<keyword evidence="5" id="KW-1185">Reference proteome</keyword>
<protein>
    <submittedName>
        <fullName evidence="4">Uncharacterized protein</fullName>
    </submittedName>
</protein>
<sequence length="831" mass="93412">FQLLSSAIAGQRHFNVFRKIAVSIILLDSHLSVAAPSQLHGFQFQKNDIYNKLSSLSSVLDVQSRDTPVKLFHLSYRDFLVAKDAFGELEGKETCRGLHIEEVSVHAWVAGQFLQLLSTHLHNDVCNLQDPGVVKGEVQQEVIRWGLPPAVAYACLYWIYHHIFLKTEVLNWVEALAWLEWLNEGLEGIRILEDTANKANLGKIPNCSRTRRDSSSRSDRQSKKRHCRFITRHLCFHPPIALFERLFLGTVRLLSNGCHKSIPIVAFTRALSRYWDLSTASCLHDFDIESDKAHEFAVSPGCKLAVMGERHVQIWSLQDRRDCLHALSLAGEYTVFDFLRRESKTVQLDRVLDMRNKCLSKDGKLAAFFDEHGDLKDIKITISIAIFYREGELLITGTYGGEIFLTNVKTGETEKGFDGQVVMARALAVSTNHERLVVGGGHNMSISIWDVKNHVLQHILTAHPARRFAPRTEITLASYSWDAIKIWAWPLATPPDSQTCAIENIRHVVLDSNGQTLYHSEMEAVGTWDVKTMNCVKESEVGSVFGIVLSDFSPLAAILGMKHTEIWDLNKHCRVQTLQTLEKLQSSGNLHELPPSQLALRPCAFSKNGQLFYSRSHFWSEPKMYWSMLQTWAAATGHCVRVSSSSERGITSIVMRPEGQQVALLETSDIRPHSEIGTADIRIQGMSTGRCICVIHTEAGIESAVFSAKGTQIIAITPTRDIGIFNTSTGAKVLGLSLVLEPYDSKPLFHLAPSFFHRELVVHKDMPTEEVRDSLLTEYGISPDEAWLTRRLKRVLWLPPEYRPSCAISQLILGCGGRVVTMVLESQEEMG</sequence>
<feature type="non-terminal residue" evidence="4">
    <location>
        <position position="1"/>
    </location>
</feature>
<evidence type="ECO:0000313" key="5">
    <source>
        <dbReference type="Proteomes" id="UP001642720"/>
    </source>
</evidence>
<evidence type="ECO:0000256" key="1">
    <source>
        <dbReference type="ARBA" id="ARBA00022574"/>
    </source>
</evidence>
<keyword evidence="1" id="KW-0853">WD repeat</keyword>